<dbReference type="HOGENOM" id="CLU_2165232_0_0_2"/>
<dbReference type="Gene3D" id="2.40.50.140">
    <property type="entry name" value="Nucleic acid-binding proteins"/>
    <property type="match status" value="1"/>
</dbReference>
<dbReference type="GO" id="GO:0000428">
    <property type="term" value="C:DNA-directed RNA polymerase complex"/>
    <property type="evidence" value="ECO:0007669"/>
    <property type="project" value="UniProtKB-KW"/>
</dbReference>
<dbReference type="EC" id="2.7.7.6" evidence="1"/>
<dbReference type="OrthoDB" id="378660at2157"/>
<reference evidence="2 3" key="1">
    <citation type="journal article" date="2008" name="Genome Biol.">
        <title>A genomic analysis of the archaeal system Ignicoccus hospitalis-Nanoarchaeum equitans.</title>
        <authorList>
            <person name="Podar M."/>
            <person name="Anderson I."/>
            <person name="Makarova K.S."/>
            <person name="Elkins J.G."/>
            <person name="Ivanova N."/>
            <person name="Wall M.A."/>
            <person name="Lykidis A."/>
            <person name="Mavromatis K."/>
            <person name="Sun H."/>
            <person name="Hudson M.E."/>
            <person name="Chen W."/>
            <person name="Deciu C."/>
            <person name="Hutchison D."/>
            <person name="Eads J.R."/>
            <person name="Anderson A."/>
            <person name="Fernandes F."/>
            <person name="Szeto E."/>
            <person name="Lapidus A."/>
            <person name="Kyrpides N.C."/>
            <person name="Saier M.H.Jr."/>
            <person name="Richardson P.M."/>
            <person name="Rachel R."/>
            <person name="Huber H."/>
            <person name="Eisen J.A."/>
            <person name="Koonin E.V."/>
            <person name="Keller M."/>
            <person name="Stetter K.O."/>
        </authorList>
    </citation>
    <scope>NUCLEOTIDE SEQUENCE [LARGE SCALE GENOMIC DNA]</scope>
    <source>
        <strain evidence="3">KIN4/I / DSM 18386 / JCM 14125</strain>
    </source>
</reference>
<evidence type="ECO:0000313" key="2">
    <source>
        <dbReference type="EMBL" id="ABU82342.1"/>
    </source>
</evidence>
<comment type="subcellular location">
    <subcellularLocation>
        <location evidence="1">Cytoplasm</location>
    </subcellularLocation>
</comment>
<dbReference type="GeneID" id="5562523"/>
<dbReference type="EMBL" id="CP000816">
    <property type="protein sequence ID" value="ABU82342.1"/>
    <property type="molecule type" value="Genomic_DNA"/>
</dbReference>
<dbReference type="Proteomes" id="UP000000262">
    <property type="component" value="Chromosome"/>
</dbReference>
<organism evidence="2 3">
    <name type="scientific">Ignicoccus hospitalis (strain KIN4/I / DSM 18386 / JCM 14125)</name>
    <dbReference type="NCBI Taxonomy" id="453591"/>
    <lineage>
        <taxon>Archaea</taxon>
        <taxon>Thermoproteota</taxon>
        <taxon>Thermoprotei</taxon>
        <taxon>Desulfurococcales</taxon>
        <taxon>Desulfurococcaceae</taxon>
        <taxon>Ignicoccus</taxon>
    </lineage>
</organism>
<dbReference type="KEGG" id="iho:Igni_1165"/>
<dbReference type="GO" id="GO:0006351">
    <property type="term" value="P:DNA-templated transcription"/>
    <property type="evidence" value="ECO:0007669"/>
    <property type="project" value="UniProtKB-UniRule"/>
</dbReference>
<keyword evidence="3" id="KW-1185">Reference proteome</keyword>
<comment type="similarity">
    <text evidence="1">Belongs to the archaeal Rpo8 RNA polymerase subunit family.</text>
</comment>
<sequence>MECSGKVTDIQKGKIPYTNILVFECDDKKVEMLLHEDLITFVKGEAARFVVSEEVPQFKQGVDFCGRGVLVRDDGDKKLFSIGGFVVVLHNFQEKFKENVKYYICLMKEE</sequence>
<dbReference type="Pfam" id="PF16992">
    <property type="entry name" value="RNA_pol_RpbG"/>
    <property type="match status" value="1"/>
</dbReference>
<dbReference type="GO" id="GO:0003899">
    <property type="term" value="F:DNA-directed RNA polymerase activity"/>
    <property type="evidence" value="ECO:0007669"/>
    <property type="project" value="UniProtKB-UniRule"/>
</dbReference>
<dbReference type="STRING" id="453591.Igni_1165"/>
<dbReference type="AlphaFoldDB" id="A8ABP0"/>
<comment type="subunit">
    <text evidence="1">Part of the RNA polymerase complex.</text>
</comment>
<name>A8ABP0_IGNH4</name>
<comment type="catalytic activity">
    <reaction evidence="1">
        <text>RNA(n) + a ribonucleoside 5'-triphosphate = RNA(n+1) + diphosphate</text>
        <dbReference type="Rhea" id="RHEA:21248"/>
        <dbReference type="Rhea" id="RHEA-COMP:14527"/>
        <dbReference type="Rhea" id="RHEA-COMP:17342"/>
        <dbReference type="ChEBI" id="CHEBI:33019"/>
        <dbReference type="ChEBI" id="CHEBI:61557"/>
        <dbReference type="ChEBI" id="CHEBI:140395"/>
        <dbReference type="EC" id="2.7.7.6"/>
    </reaction>
</comment>
<accession>A8ABP0</accession>
<evidence type="ECO:0000313" key="3">
    <source>
        <dbReference type="Proteomes" id="UP000000262"/>
    </source>
</evidence>
<comment type="function">
    <text evidence="1">DNA-dependent RNA polymerase (RNAP) catalyzes the transcription of DNA into RNA using the four ribonucleoside triphosphates as substrates.</text>
</comment>
<dbReference type="RefSeq" id="WP_012123306.1">
    <property type="nucleotide sequence ID" value="NC_009776.1"/>
</dbReference>
<keyword evidence="1" id="KW-0804">Transcription</keyword>
<keyword evidence="1" id="KW-0963">Cytoplasm</keyword>
<proteinExistence type="inferred from homology"/>
<keyword evidence="1" id="KW-0808">Transferase</keyword>
<keyword evidence="1" id="KW-0240">DNA-directed RNA polymerase</keyword>
<dbReference type="HAMAP" id="MF_00866">
    <property type="entry name" value="RNApol_arch_Rpo8"/>
    <property type="match status" value="1"/>
</dbReference>
<dbReference type="InterPro" id="IPR012340">
    <property type="entry name" value="NA-bd_OB-fold"/>
</dbReference>
<protein>
    <recommendedName>
        <fullName evidence="1">DNA-directed RNA polymerase subunit Rpo8</fullName>
        <ecNumber evidence="1">2.7.7.6</ecNumber>
    </recommendedName>
    <alternativeName>
        <fullName evidence="1">DNA-directed RNA polymerase, subunit G</fullName>
    </alternativeName>
</protein>
<evidence type="ECO:0000256" key="1">
    <source>
        <dbReference type="HAMAP-Rule" id="MF_00866"/>
    </source>
</evidence>
<dbReference type="eggNOG" id="arCOG04271">
    <property type="taxonomic scope" value="Archaea"/>
</dbReference>
<dbReference type="GO" id="GO:0005737">
    <property type="term" value="C:cytoplasm"/>
    <property type="evidence" value="ECO:0007669"/>
    <property type="project" value="UniProtKB-SubCell"/>
</dbReference>
<keyword evidence="1" id="KW-0548">Nucleotidyltransferase</keyword>
<dbReference type="InterPro" id="IPR031555">
    <property type="entry name" value="RNA_pol_Rpo8"/>
</dbReference>
<gene>
    <name evidence="1" type="primary">rpo8</name>
    <name evidence="1" type="synonym">rpoG</name>
    <name evidence="2" type="ordered locus">Igni_1165</name>
</gene>